<feature type="region of interest" description="Disordered" evidence="1">
    <location>
        <begin position="1"/>
        <end position="69"/>
    </location>
</feature>
<feature type="compositionally biased region" description="Low complexity" evidence="1">
    <location>
        <begin position="47"/>
        <end position="68"/>
    </location>
</feature>
<gene>
    <name evidence="2" type="ORF">BLA24_04835</name>
</gene>
<keyword evidence="3" id="KW-1185">Reference proteome</keyword>
<dbReference type="OrthoDB" id="3217284at2"/>
<sequence>MERHTGTRPAKDVGGHTDGHPGPRSPRIPHGDADDVLVGSGPMLEDGPPAEAEAGGGEPAAPGGPLLRPAERDEFTARLQDAMNGFVDGPGGSVEEADALLGTLTARLGGLLDERRGALRTAWQDESGRAPRTEELRLVLLDYRNLVERLVRL</sequence>
<feature type="compositionally biased region" description="Basic and acidic residues" evidence="1">
    <location>
        <begin position="1"/>
        <end position="21"/>
    </location>
</feature>
<dbReference type="EMBL" id="NHZO01000070">
    <property type="protein sequence ID" value="PHQ52893.1"/>
    <property type="molecule type" value="Genomic_DNA"/>
</dbReference>
<organism evidence="2 3">
    <name type="scientific">Streptomyces cinnamoneus</name>
    <name type="common">Streptoverticillium cinnamoneum</name>
    <dbReference type="NCBI Taxonomy" id="53446"/>
    <lineage>
        <taxon>Bacteria</taxon>
        <taxon>Bacillati</taxon>
        <taxon>Actinomycetota</taxon>
        <taxon>Actinomycetes</taxon>
        <taxon>Kitasatosporales</taxon>
        <taxon>Streptomycetaceae</taxon>
        <taxon>Streptomyces</taxon>
        <taxon>Streptomyces cinnamoneus group</taxon>
    </lineage>
</organism>
<protein>
    <submittedName>
        <fullName evidence="2">Uncharacterized protein</fullName>
    </submittedName>
</protein>
<dbReference type="AlphaFoldDB" id="A0A2G1XNV2"/>
<evidence type="ECO:0000313" key="3">
    <source>
        <dbReference type="Proteomes" id="UP000222531"/>
    </source>
</evidence>
<evidence type="ECO:0000256" key="1">
    <source>
        <dbReference type="SAM" id="MobiDB-lite"/>
    </source>
</evidence>
<evidence type="ECO:0000313" key="2">
    <source>
        <dbReference type="EMBL" id="PHQ52893.1"/>
    </source>
</evidence>
<comment type="caution">
    <text evidence="2">The sequence shown here is derived from an EMBL/GenBank/DDBJ whole genome shotgun (WGS) entry which is preliminary data.</text>
</comment>
<dbReference type="RefSeq" id="WP_099197911.1">
    <property type="nucleotide sequence ID" value="NZ_JBIRXA010000007.1"/>
</dbReference>
<proteinExistence type="predicted"/>
<accession>A0A2G1XNV2</accession>
<dbReference type="Proteomes" id="UP000222531">
    <property type="component" value="Unassembled WGS sequence"/>
</dbReference>
<reference evidence="2 3" key="1">
    <citation type="journal article" date="2017" name="Biochemistry">
        <title>Identification of the Biosynthetic Pathway for the Antibiotic Bicyclomycin.</title>
        <authorList>
            <person name="Patteson J."/>
            <person name="Cai W."/>
            <person name="Johnson R.A."/>
            <person name="Santa Maria K."/>
            <person name="Li B."/>
        </authorList>
    </citation>
    <scope>NUCLEOTIDE SEQUENCE [LARGE SCALE GENOMIC DNA]</scope>
    <source>
        <strain evidence="2 3">ATCC 21532</strain>
    </source>
</reference>
<name>A0A2G1XNV2_STRCJ</name>